<dbReference type="VEuPathDB" id="VectorBase:GPAI028362"/>
<organism evidence="1 2">
    <name type="scientific">Glossina pallidipes</name>
    <name type="common">Tsetse fly</name>
    <dbReference type="NCBI Taxonomy" id="7398"/>
    <lineage>
        <taxon>Eukaryota</taxon>
        <taxon>Metazoa</taxon>
        <taxon>Ecdysozoa</taxon>
        <taxon>Arthropoda</taxon>
        <taxon>Hexapoda</taxon>
        <taxon>Insecta</taxon>
        <taxon>Pterygota</taxon>
        <taxon>Neoptera</taxon>
        <taxon>Endopterygota</taxon>
        <taxon>Diptera</taxon>
        <taxon>Brachycera</taxon>
        <taxon>Muscomorpha</taxon>
        <taxon>Hippoboscoidea</taxon>
        <taxon>Glossinidae</taxon>
        <taxon>Glossina</taxon>
    </lineage>
</organism>
<dbReference type="EnsemblMetazoa" id="GPAI028362-RA">
    <property type="protein sequence ID" value="GPAI028362-PA"/>
    <property type="gene ID" value="GPAI028362"/>
</dbReference>
<accession>A0A1A9ZXR5</accession>
<dbReference type="Proteomes" id="UP000092445">
    <property type="component" value="Unassembled WGS sequence"/>
</dbReference>
<keyword evidence="2" id="KW-1185">Reference proteome</keyword>
<name>A0A1A9ZXR5_GLOPL</name>
<reference evidence="1" key="2">
    <citation type="submission" date="2020-05" db="UniProtKB">
        <authorList>
            <consortium name="EnsemblMetazoa"/>
        </authorList>
    </citation>
    <scope>IDENTIFICATION</scope>
    <source>
        <strain evidence="1">IAEA</strain>
    </source>
</reference>
<proteinExistence type="predicted"/>
<sequence>MESELSRNAVHEFVTMGNTVFNNQEGDSAINLQDSRICKTKGKTHIMNKQKTNTAPAADKPQKYTEYVGISRALLSLIDCRWNSWLTGCRLFSFCLDSNTNRSSRQHQPEAYSKAQMILKIQSTTTTICRQRGEPPYRNFDRKRRMEEE</sequence>
<dbReference type="AlphaFoldDB" id="A0A1A9ZXR5"/>
<evidence type="ECO:0000313" key="1">
    <source>
        <dbReference type="EnsemblMetazoa" id="GPAI028362-PA"/>
    </source>
</evidence>
<protein>
    <submittedName>
        <fullName evidence="1">Uncharacterized protein</fullName>
    </submittedName>
</protein>
<evidence type="ECO:0000313" key="2">
    <source>
        <dbReference type="Proteomes" id="UP000092445"/>
    </source>
</evidence>
<reference evidence="2" key="1">
    <citation type="submission" date="2014-03" db="EMBL/GenBank/DDBJ databases">
        <authorList>
            <person name="Aksoy S."/>
            <person name="Warren W."/>
            <person name="Wilson R.K."/>
        </authorList>
    </citation>
    <scope>NUCLEOTIDE SEQUENCE [LARGE SCALE GENOMIC DNA]</scope>
    <source>
        <strain evidence="2">IAEA</strain>
    </source>
</reference>